<dbReference type="Pfam" id="PF13545">
    <property type="entry name" value="HTH_Crp_2"/>
    <property type="match status" value="1"/>
</dbReference>
<keyword evidence="3" id="KW-0804">Transcription</keyword>
<evidence type="ECO:0000313" key="6">
    <source>
        <dbReference type="EMBL" id="WRL48819.1"/>
    </source>
</evidence>
<sequence length="254" mass="27312">MGHSPPLSMLHPASPSVEGRWSVVADAPARRLGAHELFSRLDCGDLARLTRGARLRRLDPGEALWFTGERASHFAVIESGIVQIRQMTPTGEGIVVGLFRPGEAIGLAAALEHEVFPADAIAIGGPVDVLSIRAEALYESLESSVAVALAVNRALLRHTAALRAKIDIVSAGSVPRRLAALMRYLIERFGRPTDAGTVVVDVHLGRDEIGQLVSARVETVIRILSRWQKAGWLAARPGGIEIVRADMLQRIVAP</sequence>
<accession>A0ABZ1AUA5</accession>
<dbReference type="InterPro" id="IPR018490">
    <property type="entry name" value="cNMP-bd_dom_sf"/>
</dbReference>
<reference evidence="6 7" key="1">
    <citation type="submission" date="2023-12" db="EMBL/GenBank/DDBJ databases">
        <title>A. evansii MAY27, complete genome.</title>
        <authorList>
            <person name="Wang Y."/>
        </authorList>
    </citation>
    <scope>NUCLEOTIDE SEQUENCE [LARGE SCALE GENOMIC DNA]</scope>
    <source>
        <strain evidence="6 7">MAY27</strain>
    </source>
</reference>
<dbReference type="PANTHER" id="PTHR24567">
    <property type="entry name" value="CRP FAMILY TRANSCRIPTIONAL REGULATORY PROTEIN"/>
    <property type="match status" value="1"/>
</dbReference>
<dbReference type="EMBL" id="CP141259">
    <property type="protein sequence ID" value="WRL48819.1"/>
    <property type="molecule type" value="Genomic_DNA"/>
</dbReference>
<evidence type="ECO:0000256" key="1">
    <source>
        <dbReference type="ARBA" id="ARBA00023015"/>
    </source>
</evidence>
<dbReference type="Proteomes" id="UP001626593">
    <property type="component" value="Chromosome"/>
</dbReference>
<dbReference type="CDD" id="cd00038">
    <property type="entry name" value="CAP_ED"/>
    <property type="match status" value="1"/>
</dbReference>
<evidence type="ECO:0000256" key="2">
    <source>
        <dbReference type="ARBA" id="ARBA00023125"/>
    </source>
</evidence>
<dbReference type="InterPro" id="IPR036390">
    <property type="entry name" value="WH_DNA-bd_sf"/>
</dbReference>
<evidence type="ECO:0000259" key="4">
    <source>
        <dbReference type="PROSITE" id="PS50042"/>
    </source>
</evidence>
<evidence type="ECO:0000313" key="7">
    <source>
        <dbReference type="Proteomes" id="UP001626593"/>
    </source>
</evidence>
<organism evidence="6 7">
    <name type="scientific">Aromatoleum evansii</name>
    <name type="common">Azoarcus evansii</name>
    <dbReference type="NCBI Taxonomy" id="59406"/>
    <lineage>
        <taxon>Bacteria</taxon>
        <taxon>Pseudomonadati</taxon>
        <taxon>Pseudomonadota</taxon>
        <taxon>Betaproteobacteria</taxon>
        <taxon>Rhodocyclales</taxon>
        <taxon>Rhodocyclaceae</taxon>
        <taxon>Aromatoleum</taxon>
    </lineage>
</organism>
<dbReference type="RefSeq" id="WP_232429001.1">
    <property type="nucleotide sequence ID" value="NZ_CP141259.1"/>
</dbReference>
<feature type="domain" description="Cyclic nucleotide-binding" evidence="4">
    <location>
        <begin position="37"/>
        <end position="141"/>
    </location>
</feature>
<name>A0ABZ1AUA5_AROEV</name>
<proteinExistence type="predicted"/>
<evidence type="ECO:0000259" key="5">
    <source>
        <dbReference type="PROSITE" id="PS51063"/>
    </source>
</evidence>
<keyword evidence="7" id="KW-1185">Reference proteome</keyword>
<dbReference type="SMART" id="SM00100">
    <property type="entry name" value="cNMP"/>
    <property type="match status" value="1"/>
</dbReference>
<gene>
    <name evidence="6" type="ORF">U5817_12435</name>
</gene>
<feature type="domain" description="HTH crp-type" evidence="5">
    <location>
        <begin position="172"/>
        <end position="246"/>
    </location>
</feature>
<dbReference type="Pfam" id="PF00027">
    <property type="entry name" value="cNMP_binding"/>
    <property type="match status" value="1"/>
</dbReference>
<dbReference type="InterPro" id="IPR014710">
    <property type="entry name" value="RmlC-like_jellyroll"/>
</dbReference>
<dbReference type="PROSITE" id="PS51063">
    <property type="entry name" value="HTH_CRP_2"/>
    <property type="match status" value="1"/>
</dbReference>
<dbReference type="SUPFAM" id="SSF46785">
    <property type="entry name" value="Winged helix' DNA-binding domain"/>
    <property type="match status" value="1"/>
</dbReference>
<dbReference type="PANTHER" id="PTHR24567:SF74">
    <property type="entry name" value="HTH-TYPE TRANSCRIPTIONAL REGULATOR ARCR"/>
    <property type="match status" value="1"/>
</dbReference>
<dbReference type="InterPro" id="IPR000595">
    <property type="entry name" value="cNMP-bd_dom"/>
</dbReference>
<keyword evidence="1" id="KW-0805">Transcription regulation</keyword>
<evidence type="ECO:0000256" key="3">
    <source>
        <dbReference type="ARBA" id="ARBA00023163"/>
    </source>
</evidence>
<protein>
    <submittedName>
        <fullName evidence="6">Crp/Fnr family transcriptional regulator</fullName>
    </submittedName>
</protein>
<dbReference type="PROSITE" id="PS50042">
    <property type="entry name" value="CNMP_BINDING_3"/>
    <property type="match status" value="1"/>
</dbReference>
<dbReference type="SUPFAM" id="SSF51206">
    <property type="entry name" value="cAMP-binding domain-like"/>
    <property type="match status" value="1"/>
</dbReference>
<dbReference type="Gene3D" id="2.60.120.10">
    <property type="entry name" value="Jelly Rolls"/>
    <property type="match status" value="1"/>
</dbReference>
<dbReference type="InterPro" id="IPR050397">
    <property type="entry name" value="Env_Response_Regulators"/>
</dbReference>
<dbReference type="InterPro" id="IPR012318">
    <property type="entry name" value="HTH_CRP"/>
</dbReference>
<dbReference type="SMART" id="SM00419">
    <property type="entry name" value="HTH_CRP"/>
    <property type="match status" value="1"/>
</dbReference>
<keyword evidence="2" id="KW-0238">DNA-binding</keyword>